<dbReference type="GO" id="GO:0005953">
    <property type="term" value="C:CAAX-protein geranylgeranyltransferase complex"/>
    <property type="evidence" value="ECO:0007669"/>
    <property type="project" value="TreeGrafter"/>
</dbReference>
<reference evidence="14 15" key="1">
    <citation type="journal article" date="2016" name="Genome Biol. Evol.">
        <title>Divergent and convergent evolution of fungal pathogenicity.</title>
        <authorList>
            <person name="Shang Y."/>
            <person name="Xiao G."/>
            <person name="Zheng P."/>
            <person name="Cen K."/>
            <person name="Zhan S."/>
            <person name="Wang C."/>
        </authorList>
    </citation>
    <scope>NUCLEOTIDE SEQUENCE [LARGE SCALE GENOMIC DNA]</scope>
    <source>
        <strain evidence="14 15">ARSEF 7405</strain>
    </source>
</reference>
<dbReference type="GO" id="GO:0004660">
    <property type="term" value="F:protein farnesyltransferase activity"/>
    <property type="evidence" value="ECO:0007669"/>
    <property type="project" value="UniProtKB-EC"/>
</dbReference>
<evidence type="ECO:0000256" key="3">
    <source>
        <dbReference type="ARBA" id="ARBA00012700"/>
    </source>
</evidence>
<dbReference type="Proteomes" id="UP000242877">
    <property type="component" value="Unassembled WGS sequence"/>
</dbReference>
<evidence type="ECO:0000256" key="5">
    <source>
        <dbReference type="ARBA" id="ARBA00022602"/>
    </source>
</evidence>
<evidence type="ECO:0000313" key="14">
    <source>
        <dbReference type="EMBL" id="KZZ94511.1"/>
    </source>
</evidence>
<evidence type="ECO:0000256" key="9">
    <source>
        <dbReference type="ARBA" id="ARBA00040965"/>
    </source>
</evidence>
<evidence type="ECO:0000256" key="12">
    <source>
        <dbReference type="ARBA" id="ARBA00043086"/>
    </source>
</evidence>
<evidence type="ECO:0000256" key="4">
    <source>
        <dbReference type="ARBA" id="ARBA00012702"/>
    </source>
</evidence>
<organism evidence="14 15">
    <name type="scientific">Ascosphaera apis ARSEF 7405</name>
    <dbReference type="NCBI Taxonomy" id="392613"/>
    <lineage>
        <taxon>Eukaryota</taxon>
        <taxon>Fungi</taxon>
        <taxon>Dikarya</taxon>
        <taxon>Ascomycota</taxon>
        <taxon>Pezizomycotina</taxon>
        <taxon>Eurotiomycetes</taxon>
        <taxon>Eurotiomycetidae</taxon>
        <taxon>Onygenales</taxon>
        <taxon>Ascosphaeraceae</taxon>
        <taxon>Ascosphaera</taxon>
    </lineage>
</organism>
<dbReference type="OrthoDB" id="272289at2759"/>
<dbReference type="VEuPathDB" id="FungiDB:AAP_01811"/>
<dbReference type="Gene3D" id="1.25.40.120">
    <property type="entry name" value="Protein prenylyltransferase"/>
    <property type="match status" value="1"/>
</dbReference>
<evidence type="ECO:0000256" key="2">
    <source>
        <dbReference type="ARBA" id="ARBA00006734"/>
    </source>
</evidence>
<dbReference type="PANTHER" id="PTHR11129">
    <property type="entry name" value="PROTEIN FARNESYLTRANSFERASE ALPHA SUBUNIT/RAB GERANYLGERANYL TRANSFERASE ALPHA SUBUNIT"/>
    <property type="match status" value="1"/>
</dbReference>
<sequence>MVYISKYASSPEWQDISPIPLNDGSTYFSNLNPESSDDASASNEKVVPLVSISYPEEYVEATGYLRAVMARNEMSERALKLTEDVIALNPAHYTVWIYRARIIEALNKDLLEELAWLNKSALKHLKNYQIWHHRQIIVSNTTQFPTLPTGEQAFLMKMFAQDAKNYHVWSYRHWLVRHFQLWDDPQELRDVEFLIKEDVRNNSAWSHRWTLKFGPRGEVDSGFSRVEFGVGNGEVKRDLEVVDEDMVDAEIEYAKEKILIAPQNRSPWVYLRAVISASGRPMEELRGFASKFVDEVVVEKDGVEVKDYLLKSTLAAEFLVECLLQELKTEEGEDEDDTEKTKLIEEKREQAVELLTVLKDKYDPIRRNFYTYKIEQIKRRS</sequence>
<evidence type="ECO:0000256" key="8">
    <source>
        <dbReference type="ARBA" id="ARBA00022842"/>
    </source>
</evidence>
<evidence type="ECO:0000256" key="6">
    <source>
        <dbReference type="ARBA" id="ARBA00022679"/>
    </source>
</evidence>
<keyword evidence="6 14" id="KW-0808">Transferase</keyword>
<dbReference type="EC" id="2.5.1.58" evidence="4"/>
<dbReference type="Pfam" id="PF01239">
    <property type="entry name" value="PPTA"/>
    <property type="match status" value="4"/>
</dbReference>
<comment type="caution">
    <text evidence="14">The sequence shown here is derived from an EMBL/GenBank/DDBJ whole genome shotgun (WGS) entry which is preliminary data.</text>
</comment>
<evidence type="ECO:0000256" key="11">
    <source>
        <dbReference type="ARBA" id="ARBA00042436"/>
    </source>
</evidence>
<evidence type="ECO:0000256" key="10">
    <source>
        <dbReference type="ARBA" id="ARBA00041392"/>
    </source>
</evidence>
<dbReference type="GO" id="GO:0004662">
    <property type="term" value="F:CAAX-protein geranylgeranyltransferase activity"/>
    <property type="evidence" value="ECO:0007669"/>
    <property type="project" value="UniProtKB-EC"/>
</dbReference>
<dbReference type="GO" id="GO:0005965">
    <property type="term" value="C:protein farnesyltransferase complex"/>
    <property type="evidence" value="ECO:0007669"/>
    <property type="project" value="TreeGrafter"/>
</dbReference>
<dbReference type="EMBL" id="AZGZ01000006">
    <property type="protein sequence ID" value="KZZ94511.1"/>
    <property type="molecule type" value="Genomic_DNA"/>
</dbReference>
<accession>A0A168AY81</accession>
<dbReference type="InterPro" id="IPR002088">
    <property type="entry name" value="Prenyl_trans_a"/>
</dbReference>
<keyword evidence="7" id="KW-0677">Repeat</keyword>
<dbReference type="AlphaFoldDB" id="A0A168AY81"/>
<comment type="similarity">
    <text evidence="2">Belongs to the protein prenyltransferase subunit alpha family.</text>
</comment>
<evidence type="ECO:0000313" key="15">
    <source>
        <dbReference type="Proteomes" id="UP000242877"/>
    </source>
</evidence>
<proteinExistence type="inferred from homology"/>
<dbReference type="PROSITE" id="PS51147">
    <property type="entry name" value="PFTA"/>
    <property type="match status" value="5"/>
</dbReference>
<dbReference type="PANTHER" id="PTHR11129:SF1">
    <property type="entry name" value="PROTEIN FARNESYLTRANSFERASE_GERANYLGERANYLTRANSFERASE TYPE-1 SUBUNIT ALPHA"/>
    <property type="match status" value="1"/>
</dbReference>
<evidence type="ECO:0000256" key="7">
    <source>
        <dbReference type="ARBA" id="ARBA00022737"/>
    </source>
</evidence>
<name>A0A168AY81_9EURO</name>
<evidence type="ECO:0000256" key="1">
    <source>
        <dbReference type="ARBA" id="ARBA00001946"/>
    </source>
</evidence>
<evidence type="ECO:0000256" key="13">
    <source>
        <dbReference type="ARBA" id="ARBA00043219"/>
    </source>
</evidence>
<comment type="cofactor">
    <cofactor evidence="1">
        <name>Mg(2+)</name>
        <dbReference type="ChEBI" id="CHEBI:18420"/>
    </cofactor>
</comment>
<keyword evidence="15" id="KW-1185">Reference proteome</keyword>
<dbReference type="SUPFAM" id="SSF48439">
    <property type="entry name" value="Protein prenylyltransferase"/>
    <property type="match status" value="1"/>
</dbReference>
<dbReference type="EC" id="2.5.1.59" evidence="3"/>
<keyword evidence="5" id="KW-0637">Prenyltransferase</keyword>
<keyword evidence="8" id="KW-0460">Magnesium</keyword>
<protein>
    <recommendedName>
        <fullName evidence="9">Protein farnesyltransferase/geranylgeranyltransferase type-1 subunit alpha</fullName>
        <ecNumber evidence="4">2.5.1.58</ecNumber>
        <ecNumber evidence="3">2.5.1.59</ecNumber>
    </recommendedName>
    <alternativeName>
        <fullName evidence="12">CAAX farnesyltransferase subunit alpha</fullName>
    </alternativeName>
    <alternativeName>
        <fullName evidence="11">FTase-alpha</fullName>
    </alternativeName>
    <alternativeName>
        <fullName evidence="10">Ras proteins prenyltransferase subunit alpha</fullName>
    </alternativeName>
    <alternativeName>
        <fullName evidence="13">Type I protein geranyl-geranyltransferase subunit alpha</fullName>
    </alternativeName>
</protein>
<gene>
    <name evidence="14" type="ORF">AAP_01811</name>
</gene>